<dbReference type="RefSeq" id="XP_023573303.1">
    <property type="nucleotide sequence ID" value="XM_023717535.1"/>
</dbReference>
<dbReference type="Pfam" id="PF01582">
    <property type="entry name" value="TIR"/>
    <property type="match status" value="1"/>
</dbReference>
<reference evidence="26 27" key="1">
    <citation type="submission" date="2025-04" db="UniProtKB">
        <authorList>
            <consortium name="RefSeq"/>
        </authorList>
    </citation>
    <scope>IDENTIFICATION</scope>
</reference>
<dbReference type="RefSeq" id="XP_023573301.1">
    <property type="nucleotide sequence ID" value="XM_023717533.1"/>
</dbReference>
<evidence type="ECO:0000313" key="29">
    <source>
        <dbReference type="RefSeq" id="XP_023573303.1"/>
    </source>
</evidence>
<dbReference type="PROSITE" id="PS50104">
    <property type="entry name" value="TIR"/>
    <property type="match status" value="1"/>
</dbReference>
<dbReference type="CTD" id="9173"/>
<dbReference type="PROSITE" id="PS50835">
    <property type="entry name" value="IG_LIKE"/>
    <property type="match status" value="3"/>
</dbReference>
<comment type="similarity">
    <text evidence="3">Belongs to the interleukin-1 receptor family.</text>
</comment>
<keyword evidence="16" id="KW-0675">Receptor</keyword>
<feature type="domain" description="Ig-like" evidence="24">
    <location>
        <begin position="41"/>
        <end position="116"/>
    </location>
</feature>
<keyword evidence="25" id="KW-1185">Reference proteome</keyword>
<evidence type="ECO:0000256" key="5">
    <source>
        <dbReference type="ARBA" id="ARBA00022499"/>
    </source>
</evidence>
<dbReference type="Gene3D" id="2.60.40.10">
    <property type="entry name" value="Immunoglobulins"/>
    <property type="match status" value="3"/>
</dbReference>
<keyword evidence="7 22" id="KW-0812">Transmembrane</keyword>
<dbReference type="FunFam" id="2.60.40.10:FF:000284">
    <property type="entry name" value="interleukin-1 receptor accessory protein-like 1"/>
    <property type="match status" value="1"/>
</dbReference>
<dbReference type="InterPro" id="IPR036179">
    <property type="entry name" value="Ig-like_dom_sf"/>
</dbReference>
<evidence type="ECO:0000256" key="13">
    <source>
        <dbReference type="ARBA" id="ARBA00023027"/>
    </source>
</evidence>
<keyword evidence="5" id="KW-1017">Isopeptide bond</keyword>
<feature type="domain" description="Ig-like" evidence="24">
    <location>
        <begin position="127"/>
        <end position="210"/>
    </location>
</feature>
<dbReference type="InterPro" id="IPR000157">
    <property type="entry name" value="TIR_dom"/>
</dbReference>
<evidence type="ECO:0000256" key="7">
    <source>
        <dbReference type="ARBA" id="ARBA00022692"/>
    </source>
</evidence>
<dbReference type="InterPro" id="IPR013151">
    <property type="entry name" value="Immunoglobulin_dom"/>
</dbReference>
<evidence type="ECO:0000256" key="22">
    <source>
        <dbReference type="SAM" id="Phobius"/>
    </source>
</evidence>
<keyword evidence="14 22" id="KW-0472">Membrane</keyword>
<dbReference type="GeneID" id="101581024"/>
<dbReference type="PRINTS" id="PR01536">
    <property type="entry name" value="INTRLKN1R12F"/>
</dbReference>
<evidence type="ECO:0000256" key="14">
    <source>
        <dbReference type="ARBA" id="ARBA00023136"/>
    </source>
</evidence>
<keyword evidence="18" id="KW-0393">Immunoglobulin domain</keyword>
<evidence type="ECO:0000256" key="16">
    <source>
        <dbReference type="ARBA" id="ARBA00023170"/>
    </source>
</evidence>
<dbReference type="SMART" id="SM00409">
    <property type="entry name" value="IG"/>
    <property type="match status" value="3"/>
</dbReference>
<dbReference type="Proteomes" id="UP000515203">
    <property type="component" value="Unplaced"/>
</dbReference>
<dbReference type="SMART" id="SM00408">
    <property type="entry name" value="IGc2"/>
    <property type="match status" value="2"/>
</dbReference>
<evidence type="ECO:0000256" key="1">
    <source>
        <dbReference type="ARBA" id="ARBA00004251"/>
    </source>
</evidence>
<dbReference type="FunFam" id="3.40.50.10140:FF:000002">
    <property type="entry name" value="Interleukin 1 receptor accessory protein"/>
    <property type="match status" value="1"/>
</dbReference>
<dbReference type="GO" id="GO:0004908">
    <property type="term" value="F:interleukin-1 receptor activity"/>
    <property type="evidence" value="ECO:0007669"/>
    <property type="project" value="InterPro"/>
</dbReference>
<dbReference type="SMART" id="SM00255">
    <property type="entry name" value="TIR"/>
    <property type="match status" value="1"/>
</dbReference>
<evidence type="ECO:0000256" key="15">
    <source>
        <dbReference type="ARBA" id="ARBA00023157"/>
    </source>
</evidence>
<keyword evidence="15" id="KW-1015">Disulfide bond</keyword>
<dbReference type="AlphaFoldDB" id="A0A6P6ELZ1"/>
<feature type="domain" description="TIR" evidence="23">
    <location>
        <begin position="386"/>
        <end position="546"/>
    </location>
</feature>
<keyword evidence="13" id="KW-0520">NAD</keyword>
<keyword evidence="8" id="KW-0732">Signal</keyword>
<dbReference type="GO" id="GO:0009986">
    <property type="term" value="C:cell surface"/>
    <property type="evidence" value="ECO:0007669"/>
    <property type="project" value="UniProtKB-ARBA"/>
</dbReference>
<evidence type="ECO:0000256" key="2">
    <source>
        <dbReference type="ARBA" id="ARBA00004613"/>
    </source>
</evidence>
<evidence type="ECO:0000256" key="6">
    <source>
        <dbReference type="ARBA" id="ARBA00022525"/>
    </source>
</evidence>
<evidence type="ECO:0000259" key="23">
    <source>
        <dbReference type="PROSITE" id="PS50104"/>
    </source>
</evidence>
<keyword evidence="4" id="KW-1003">Cell membrane</keyword>
<evidence type="ECO:0000256" key="20">
    <source>
        <dbReference type="ARBA" id="ARBA00053718"/>
    </source>
</evidence>
<evidence type="ECO:0000256" key="18">
    <source>
        <dbReference type="ARBA" id="ARBA00023319"/>
    </source>
</evidence>
<sequence length="586" mass="66339">MRSLRLRLTEEAGTRRCILATLTLTMCFTVARGSSLKWGLENEAFIVECPKTERSRYPVDWYNLKTNESIPTDRSKRVFASGERLKFLPANVSDSGMYACVIRSPTKNRTAYANVTIYKRPTDCHHPRYLMYSTISGSETNPKISCPKTYLYTWTAPLQWFKNCTALQGPRYRAHQSSLFIDNVGPDDAGHYTCQLTHSENGISYNVTATRLFLVKDKLGVSVFPVMLTPTHNGTKEVEIGKALNITCVACFGSGLQPKAGIRWQVNEINIENLDGARIQEEREQSESSSSHMTCLSTVLRITEVKEEDLSLKFDCVAWNYHGLLRRAVRLKKPIDHWSLYYIAAGCSVLLMLINVVVIILKVFWIDLSLLWRDITTSYKTLNDGKLYDAYVVYPRDRARGSEGPSSVEYFVHQILPDVLENMYGYNLCIYGRDLLPGEDAATAVEASIRKSRRHLIILAPHVPHGKEFAYEQEVALHCALIQSDSKVILIEMEAEGKASGLQAEGLQEALSHLVQVQGTIKWREDHTASKRALNSKFWKHVRYQMPVPSRCPQRGCRRGLRTQEQLCPSTLTFVPCHRPSTNAAS</sequence>
<dbReference type="GO" id="GO:0016787">
    <property type="term" value="F:hydrolase activity"/>
    <property type="evidence" value="ECO:0007669"/>
    <property type="project" value="UniProtKB-KW"/>
</dbReference>
<dbReference type="Pfam" id="PF00047">
    <property type="entry name" value="ig"/>
    <property type="match status" value="1"/>
</dbReference>
<evidence type="ECO:0000256" key="9">
    <source>
        <dbReference type="ARBA" id="ARBA00022737"/>
    </source>
</evidence>
<keyword evidence="12 22" id="KW-1133">Transmembrane helix</keyword>
<dbReference type="PANTHER" id="PTHR11890:SF7">
    <property type="entry name" value="INTERLEUKIN-1 RECEPTOR-LIKE 1"/>
    <property type="match status" value="1"/>
</dbReference>
<evidence type="ECO:0000256" key="10">
    <source>
        <dbReference type="ARBA" id="ARBA00022801"/>
    </source>
</evidence>
<dbReference type="InterPro" id="IPR007110">
    <property type="entry name" value="Ig-like_dom"/>
</dbReference>
<gene>
    <name evidence="26 27 28 29" type="primary">Il1rl1</name>
</gene>
<protein>
    <recommendedName>
        <fullName evidence="21">Interleukin-1 receptor-like 1</fullName>
    </recommendedName>
</protein>
<dbReference type="InterPro" id="IPR015621">
    <property type="entry name" value="IL-1_rcpt_fam"/>
</dbReference>
<comment type="subcellular location">
    <subcellularLocation>
        <location evidence="1">Cell membrane</location>
        <topology evidence="1">Single-pass type I membrane protein</topology>
    </subcellularLocation>
    <subcellularLocation>
        <location evidence="2">Secreted</location>
    </subcellularLocation>
</comment>
<dbReference type="GO" id="GO:0005576">
    <property type="term" value="C:extracellular region"/>
    <property type="evidence" value="ECO:0007669"/>
    <property type="project" value="UniProtKB-SubCell"/>
</dbReference>
<evidence type="ECO:0000256" key="8">
    <source>
        <dbReference type="ARBA" id="ARBA00022729"/>
    </source>
</evidence>
<evidence type="ECO:0000256" key="19">
    <source>
        <dbReference type="ARBA" id="ARBA00053357"/>
    </source>
</evidence>
<evidence type="ECO:0000256" key="17">
    <source>
        <dbReference type="ARBA" id="ARBA00023180"/>
    </source>
</evidence>
<feature type="domain" description="Ig-like" evidence="24">
    <location>
        <begin position="225"/>
        <end position="332"/>
    </location>
</feature>
<name>A0A6P6ELZ1_OCTDE</name>
<keyword evidence="9" id="KW-0677">Repeat</keyword>
<dbReference type="SUPFAM" id="SSF52200">
    <property type="entry name" value="Toll/Interleukin receptor TIR domain"/>
    <property type="match status" value="1"/>
</dbReference>
<evidence type="ECO:0000313" key="26">
    <source>
        <dbReference type="RefSeq" id="XP_012370622.2"/>
    </source>
</evidence>
<dbReference type="PANTHER" id="PTHR11890">
    <property type="entry name" value="INTERLEUKIN-1 RECEPTOR FAMILY MEMBER"/>
    <property type="match status" value="1"/>
</dbReference>
<evidence type="ECO:0000256" key="21">
    <source>
        <dbReference type="ARBA" id="ARBA00069773"/>
    </source>
</evidence>
<dbReference type="InterPro" id="IPR003599">
    <property type="entry name" value="Ig_sub"/>
</dbReference>
<dbReference type="InterPro" id="IPR013783">
    <property type="entry name" value="Ig-like_fold"/>
</dbReference>
<evidence type="ECO:0000313" key="28">
    <source>
        <dbReference type="RefSeq" id="XP_023573302.1"/>
    </source>
</evidence>
<evidence type="ECO:0000256" key="11">
    <source>
        <dbReference type="ARBA" id="ARBA00022843"/>
    </source>
</evidence>
<evidence type="ECO:0000256" key="4">
    <source>
        <dbReference type="ARBA" id="ARBA00022475"/>
    </source>
</evidence>
<dbReference type="SUPFAM" id="SSF48726">
    <property type="entry name" value="Immunoglobulin"/>
    <property type="match status" value="3"/>
</dbReference>
<keyword evidence="6" id="KW-0964">Secreted</keyword>
<organism evidence="25 27">
    <name type="scientific">Octodon degus</name>
    <name type="common">Degu</name>
    <name type="synonym">Sciurus degus</name>
    <dbReference type="NCBI Taxonomy" id="10160"/>
    <lineage>
        <taxon>Eukaryota</taxon>
        <taxon>Metazoa</taxon>
        <taxon>Chordata</taxon>
        <taxon>Craniata</taxon>
        <taxon>Vertebrata</taxon>
        <taxon>Euteleostomi</taxon>
        <taxon>Mammalia</taxon>
        <taxon>Eutheria</taxon>
        <taxon>Euarchontoglires</taxon>
        <taxon>Glires</taxon>
        <taxon>Rodentia</taxon>
        <taxon>Hystricomorpha</taxon>
        <taxon>Octodontidae</taxon>
        <taxon>Octodon</taxon>
    </lineage>
</organism>
<dbReference type="InterPro" id="IPR035897">
    <property type="entry name" value="Toll_tir_struct_dom_sf"/>
</dbReference>
<evidence type="ECO:0000256" key="12">
    <source>
        <dbReference type="ARBA" id="ARBA00022989"/>
    </source>
</evidence>
<dbReference type="PRINTS" id="PR01537">
    <property type="entry name" value="INTRLKN1R1F"/>
</dbReference>
<dbReference type="Gene3D" id="3.40.50.10140">
    <property type="entry name" value="Toll/interleukin-1 receptor homology (TIR) domain"/>
    <property type="match status" value="1"/>
</dbReference>
<comment type="function">
    <text evidence="20">Receptor for interleukin-33 (IL-33) which plays crucial roles in innate and adaptive immunity, contributing to tissue homeostasis and responses to environmental stresses together with coreceptor IL1RAP. Its stimulation recruits MYD88, IRAK1, IRAK4, and TRAF6, followed by phosphorylation of MAPK3/ERK1 and/or MAPK1/ERK2, MAPK14, and MAPK8. Possibly involved in helper T-cell function. Upon tissue injury, induces UCP2-dependent mitochondrial rewiring that attenuates the generation of reactive oxygen species and preserves the integrity of Krebs cycle required for persistent production of itaconate and subsequent GATA3-dependent differentiation of inflammation-resolving alternatively activated macrophages.</text>
</comment>
<evidence type="ECO:0000313" key="25">
    <source>
        <dbReference type="Proteomes" id="UP000515203"/>
    </source>
</evidence>
<keyword evidence="10" id="KW-0378">Hydrolase</keyword>
<keyword evidence="11" id="KW-0832">Ubl conjugation</keyword>
<dbReference type="RefSeq" id="XP_012370622.2">
    <property type="nucleotide sequence ID" value="XM_012515168.2"/>
</dbReference>
<feature type="transmembrane region" description="Helical" evidence="22">
    <location>
        <begin position="340"/>
        <end position="365"/>
    </location>
</feature>
<accession>A0A6P6ELZ1</accession>
<dbReference type="RefSeq" id="XP_023573302.1">
    <property type="nucleotide sequence ID" value="XM_023717534.1"/>
</dbReference>
<dbReference type="GO" id="GO:0002113">
    <property type="term" value="F:interleukin-33 binding"/>
    <property type="evidence" value="ECO:0007669"/>
    <property type="project" value="TreeGrafter"/>
</dbReference>
<keyword evidence="17" id="KW-0325">Glycoprotein</keyword>
<dbReference type="InterPro" id="IPR004074">
    <property type="entry name" value="IL-1_rcpt_I/II-typ"/>
</dbReference>
<comment type="function">
    <text evidence="19">Inhibits IL-33 signaling.</text>
</comment>
<dbReference type="FunFam" id="2.60.40.10:FF:000188">
    <property type="entry name" value="Interleukin-1 receptor accessory protein-like 1"/>
    <property type="match status" value="1"/>
</dbReference>
<dbReference type="GO" id="GO:0005886">
    <property type="term" value="C:plasma membrane"/>
    <property type="evidence" value="ECO:0007669"/>
    <property type="project" value="UniProtKB-SubCell"/>
</dbReference>
<dbReference type="InterPro" id="IPR003598">
    <property type="entry name" value="Ig_sub2"/>
</dbReference>
<proteinExistence type="inferred from homology"/>
<evidence type="ECO:0000256" key="3">
    <source>
        <dbReference type="ARBA" id="ARBA00009752"/>
    </source>
</evidence>
<evidence type="ECO:0000313" key="27">
    <source>
        <dbReference type="RefSeq" id="XP_023573301.1"/>
    </source>
</evidence>
<evidence type="ECO:0000259" key="24">
    <source>
        <dbReference type="PROSITE" id="PS50835"/>
    </source>
</evidence>
<dbReference type="OrthoDB" id="6132459at2759"/>
<dbReference type="FunFam" id="2.60.40.10:FF:001471">
    <property type="entry name" value="interleukin-1 receptor-like 1 isoform X3"/>
    <property type="match status" value="1"/>
</dbReference>